<feature type="region of interest" description="Disordered" evidence="5">
    <location>
        <begin position="393"/>
        <end position="457"/>
    </location>
</feature>
<feature type="domain" description="HTH OST-type" evidence="6">
    <location>
        <begin position="3"/>
        <end position="76"/>
    </location>
</feature>
<keyword evidence="4" id="KW-0744">Spermatogenesis</keyword>
<dbReference type="AlphaFoldDB" id="K1QZD2"/>
<evidence type="ECO:0000259" key="6">
    <source>
        <dbReference type="PROSITE" id="PS51644"/>
    </source>
</evidence>
<dbReference type="PANTHER" id="PTHR22948">
    <property type="entry name" value="TUDOR DOMAIN CONTAINING PROTEIN"/>
    <property type="match status" value="1"/>
</dbReference>
<feature type="compositionally biased region" description="Pro residues" evidence="5">
    <location>
        <begin position="123"/>
        <end position="133"/>
    </location>
</feature>
<feature type="region of interest" description="Disordered" evidence="5">
    <location>
        <begin position="799"/>
        <end position="974"/>
    </location>
</feature>
<feature type="compositionally biased region" description="Acidic residues" evidence="5">
    <location>
        <begin position="881"/>
        <end position="898"/>
    </location>
</feature>
<evidence type="ECO:0000256" key="1">
    <source>
        <dbReference type="ARBA" id="ARBA00004496"/>
    </source>
</evidence>
<dbReference type="InterPro" id="IPR025605">
    <property type="entry name" value="OST-HTH/LOTUS_dom"/>
</dbReference>
<dbReference type="InterPro" id="IPR050621">
    <property type="entry name" value="Tudor_domain_containing"/>
</dbReference>
<dbReference type="EMBL" id="JH816385">
    <property type="protein sequence ID" value="EKC34195.1"/>
    <property type="molecule type" value="Genomic_DNA"/>
</dbReference>
<dbReference type="PANTHER" id="PTHR22948:SF29">
    <property type="entry name" value="FI02030P-RELATED"/>
    <property type="match status" value="1"/>
</dbReference>
<organism evidence="7">
    <name type="scientific">Magallana gigas</name>
    <name type="common">Pacific oyster</name>
    <name type="synonym">Crassostrea gigas</name>
    <dbReference type="NCBI Taxonomy" id="29159"/>
    <lineage>
        <taxon>Eukaryota</taxon>
        <taxon>Metazoa</taxon>
        <taxon>Spiralia</taxon>
        <taxon>Lophotrochozoa</taxon>
        <taxon>Mollusca</taxon>
        <taxon>Bivalvia</taxon>
        <taxon>Autobranchia</taxon>
        <taxon>Pteriomorphia</taxon>
        <taxon>Ostreida</taxon>
        <taxon>Ostreoidea</taxon>
        <taxon>Ostreidae</taxon>
        <taxon>Magallana</taxon>
    </lineage>
</organism>
<feature type="compositionally biased region" description="Low complexity" evidence="5">
    <location>
        <begin position="823"/>
        <end position="862"/>
    </location>
</feature>
<sequence length="1202" mass="133212">MALLEEVKSMLRAVLMSCKEGVPAHVLQRDYRDVTQEPLPFKKLGFPNLDEFINSIPDVVRVRRNKEGEVVYHAVANEETAHIQSLVSKQKSNKKRKKLQPAQRRPVRRSEPYKFFTAGSNSRPPPRGRPPPWAQRISPVRSPPWKRPPLLGKSPLNIQVNMGNGSRRHVTVNRVFNEAVTAATTDKHRSEVGHFGQRFEVPPRFQRQQEGKENVPTENTDPAKFRAVPDGDKYMNILKDYAMANDISMKFDSISTKLENHPGFASSVNINGKTFGSGGVFETIAESEYAAASSAVRSLGIKSSSEHSRALSPPASDGSQVKRRVKELMEGKTNGMWSTRLEVIYKEKYNEEPPSNLMYLIEKWTDVVRVEEHPDIGRTLLYPVSEEERKKNLQTCVPKAKASNTAGGDSPQSNTKTATTPTTRLTATPSATPKSSPDRPRSQPAVSQKGPVPDLEDLQPGRFVAALYITETEKLWSRAEVISRDGTTVDVLFIDYGNSGSCSQNSIRFLTEELAQYPMQIIYCYLHGVAPLEDADTWSKEFKERFAEIVTDQELIAITRDISPDGTHIVDLFLTSDPSTSINDRLVAEGILRKLTDEEQGVVTSDDEPEELELPTDTNQWDIYVSFINSSTNSVMIRLVGEKYSDKLEELEKKLEEVFHSSEEDVEIAEGQVCVAYVDELYHRVRVIKKEPLKYQCYFLDHGDSDGLVPSQLSVLDPKINKLLPYQAFEVSLDGLEEFAENVTTLEKLFDMALGKTLVAEITARDEIFSIVIYDTQGASDVNVNQEILKAVQREAETSLLTSSGSNPQSTESSPLPLRKTTDMSSKTLTSSSPQSFSPKRQPQSAVTAATSTTSKVPTVPKSQVPSKSTEGKENNGTDSGETESGEGSWETEEEEVIEGVPAGKTLTASGPKSPLQAKQKKTESSPAQVTKQPKTKQVSSPVKKLTESLSSLSTQDTVMSGDSPGATEGGATQNPEAQTLYTWSSSKGPPGASKGNPSENDEIALVNVQVYNTRPVPKKFEIPPKGEYCDVHIINIFDPTNFVSLTGSDLMVGQMYAGRKEGAWYRVIASVYMVDFGEFIVMSIEDIRLLPYCFAQLPQLAIKGKLFGKLPVYKIILTSWCVLRGIKPAKDSKVWSEAAKYKFIQMAHNKSLVALSCGTEDVLGQEFTLMRLVDTSQQDQDICLDDELLEMGVAEKIRPLS</sequence>
<dbReference type="Gene3D" id="3.30.420.610">
    <property type="entry name" value="LOTUS domain-like"/>
    <property type="match status" value="2"/>
</dbReference>
<dbReference type="GO" id="GO:0005737">
    <property type="term" value="C:cytoplasm"/>
    <property type="evidence" value="ECO:0007669"/>
    <property type="project" value="UniProtKB-SubCell"/>
</dbReference>
<dbReference type="InParanoid" id="K1QZD2"/>
<dbReference type="GO" id="GO:0007283">
    <property type="term" value="P:spermatogenesis"/>
    <property type="evidence" value="ECO:0007669"/>
    <property type="project" value="UniProtKB-KW"/>
</dbReference>
<dbReference type="Pfam" id="PF00567">
    <property type="entry name" value="TUDOR"/>
    <property type="match status" value="2"/>
</dbReference>
<dbReference type="InterPro" id="IPR002999">
    <property type="entry name" value="Tudor"/>
</dbReference>
<dbReference type="GO" id="GO:0030154">
    <property type="term" value="P:cell differentiation"/>
    <property type="evidence" value="ECO:0007669"/>
    <property type="project" value="UniProtKB-ARBA"/>
</dbReference>
<keyword evidence="4" id="KW-0221">Differentiation</keyword>
<evidence type="ECO:0000256" key="2">
    <source>
        <dbReference type="ARBA" id="ARBA00022490"/>
    </source>
</evidence>
<keyword evidence="3" id="KW-0677">Repeat</keyword>
<evidence type="ECO:0000256" key="4">
    <source>
        <dbReference type="ARBA" id="ARBA00022871"/>
    </source>
</evidence>
<feature type="region of interest" description="Disordered" evidence="5">
    <location>
        <begin position="85"/>
        <end position="152"/>
    </location>
</feature>
<protein>
    <submittedName>
        <fullName evidence="7">Tudor domain-containing protein 7</fullName>
    </submittedName>
</protein>
<dbReference type="Pfam" id="PF12872">
    <property type="entry name" value="OST-HTH"/>
    <property type="match status" value="1"/>
</dbReference>
<dbReference type="SUPFAM" id="SSF54768">
    <property type="entry name" value="dsRNA-binding domain-like"/>
    <property type="match status" value="1"/>
</dbReference>
<dbReference type="Gene3D" id="3.30.160.20">
    <property type="match status" value="1"/>
</dbReference>
<dbReference type="Gene3D" id="2.30.30.140">
    <property type="match status" value="1"/>
</dbReference>
<dbReference type="InterPro" id="IPR041966">
    <property type="entry name" value="LOTUS-like"/>
</dbReference>
<reference evidence="7" key="1">
    <citation type="journal article" date="2012" name="Nature">
        <title>The oyster genome reveals stress adaptation and complexity of shell formation.</title>
        <authorList>
            <person name="Zhang G."/>
            <person name="Fang X."/>
            <person name="Guo X."/>
            <person name="Li L."/>
            <person name="Luo R."/>
            <person name="Xu F."/>
            <person name="Yang P."/>
            <person name="Zhang L."/>
            <person name="Wang X."/>
            <person name="Qi H."/>
            <person name="Xiong Z."/>
            <person name="Que H."/>
            <person name="Xie Y."/>
            <person name="Holland P.W."/>
            <person name="Paps J."/>
            <person name="Zhu Y."/>
            <person name="Wu F."/>
            <person name="Chen Y."/>
            <person name="Wang J."/>
            <person name="Peng C."/>
            <person name="Meng J."/>
            <person name="Yang L."/>
            <person name="Liu J."/>
            <person name="Wen B."/>
            <person name="Zhang N."/>
            <person name="Huang Z."/>
            <person name="Zhu Q."/>
            <person name="Feng Y."/>
            <person name="Mount A."/>
            <person name="Hedgecock D."/>
            <person name="Xu Z."/>
            <person name="Liu Y."/>
            <person name="Domazet-Loso T."/>
            <person name="Du Y."/>
            <person name="Sun X."/>
            <person name="Zhang S."/>
            <person name="Liu B."/>
            <person name="Cheng P."/>
            <person name="Jiang X."/>
            <person name="Li J."/>
            <person name="Fan D."/>
            <person name="Wang W."/>
            <person name="Fu W."/>
            <person name="Wang T."/>
            <person name="Wang B."/>
            <person name="Zhang J."/>
            <person name="Peng Z."/>
            <person name="Li Y."/>
            <person name="Li N."/>
            <person name="Wang J."/>
            <person name="Chen M."/>
            <person name="He Y."/>
            <person name="Tan F."/>
            <person name="Song X."/>
            <person name="Zheng Q."/>
            <person name="Huang R."/>
            <person name="Yang H."/>
            <person name="Du X."/>
            <person name="Chen L."/>
            <person name="Yang M."/>
            <person name="Gaffney P.M."/>
            <person name="Wang S."/>
            <person name="Luo L."/>
            <person name="She Z."/>
            <person name="Ming Y."/>
            <person name="Huang W."/>
            <person name="Zhang S."/>
            <person name="Huang B."/>
            <person name="Zhang Y."/>
            <person name="Qu T."/>
            <person name="Ni P."/>
            <person name="Miao G."/>
            <person name="Wang J."/>
            <person name="Wang Q."/>
            <person name="Steinberg C.E."/>
            <person name="Wang H."/>
            <person name="Li N."/>
            <person name="Qian L."/>
            <person name="Zhang G."/>
            <person name="Li Y."/>
            <person name="Yang H."/>
            <person name="Liu X."/>
            <person name="Wang J."/>
            <person name="Yin Y."/>
            <person name="Wang J."/>
        </authorList>
    </citation>
    <scope>NUCLEOTIDE SEQUENCE [LARGE SCALE GENOMIC DNA]</scope>
    <source>
        <strain evidence="7">05x7-T-G4-1.051#20</strain>
    </source>
</reference>
<feature type="compositionally biased region" description="Polar residues" evidence="5">
    <location>
        <begin position="799"/>
        <end position="814"/>
    </location>
</feature>
<evidence type="ECO:0000256" key="3">
    <source>
        <dbReference type="ARBA" id="ARBA00022737"/>
    </source>
</evidence>
<keyword evidence="2" id="KW-0963">Cytoplasm</keyword>
<evidence type="ECO:0000256" key="5">
    <source>
        <dbReference type="SAM" id="MobiDB-lite"/>
    </source>
</evidence>
<dbReference type="InterPro" id="IPR035437">
    <property type="entry name" value="SNase_OB-fold_sf"/>
</dbReference>
<proteinExistence type="predicted"/>
<feature type="compositionally biased region" description="Polar residues" evidence="5">
    <location>
        <begin position="402"/>
        <end position="414"/>
    </location>
</feature>
<gene>
    <name evidence="7" type="ORF">CGI_10018436</name>
</gene>
<feature type="domain" description="HTH OST-type" evidence="6">
    <location>
        <begin position="317"/>
        <end position="385"/>
    </location>
</feature>
<dbReference type="PROSITE" id="PS51644">
    <property type="entry name" value="HTH_OST"/>
    <property type="match status" value="2"/>
</dbReference>
<dbReference type="HOGENOM" id="CLU_283554_0_0_1"/>
<feature type="compositionally biased region" description="Polar residues" evidence="5">
    <location>
        <begin position="925"/>
        <end position="941"/>
    </location>
</feature>
<feature type="region of interest" description="Disordered" evidence="5">
    <location>
        <begin position="207"/>
        <end position="228"/>
    </location>
</feature>
<accession>K1QZD2</accession>
<name>K1QZD2_MAGGI</name>
<dbReference type="SMART" id="SM00333">
    <property type="entry name" value="TUDOR"/>
    <property type="match status" value="2"/>
</dbReference>
<dbReference type="Gene3D" id="2.40.50.90">
    <property type="match status" value="3"/>
</dbReference>
<feature type="compositionally biased region" description="Low complexity" evidence="5">
    <location>
        <begin position="415"/>
        <end position="433"/>
    </location>
</feature>
<comment type="subcellular location">
    <subcellularLocation>
        <location evidence="1">Cytoplasm</location>
    </subcellularLocation>
</comment>
<dbReference type="CDD" id="cd09972">
    <property type="entry name" value="LOTUS_TDRD_OSKAR"/>
    <property type="match status" value="1"/>
</dbReference>
<dbReference type="SUPFAM" id="SSF63748">
    <property type="entry name" value="Tudor/PWWP/MBT"/>
    <property type="match status" value="3"/>
</dbReference>
<evidence type="ECO:0000313" key="7">
    <source>
        <dbReference type="EMBL" id="EKC34195.1"/>
    </source>
</evidence>